<evidence type="ECO:0000313" key="1">
    <source>
        <dbReference type="EMBL" id="CAK7323206.1"/>
    </source>
</evidence>
<evidence type="ECO:0000313" key="2">
    <source>
        <dbReference type="Proteomes" id="UP001314170"/>
    </source>
</evidence>
<dbReference type="Proteomes" id="UP001314170">
    <property type="component" value="Unassembled WGS sequence"/>
</dbReference>
<reference evidence="1 2" key="1">
    <citation type="submission" date="2024-01" db="EMBL/GenBank/DDBJ databases">
        <authorList>
            <person name="Waweru B."/>
        </authorList>
    </citation>
    <scope>NUCLEOTIDE SEQUENCE [LARGE SCALE GENOMIC DNA]</scope>
</reference>
<accession>A0AAV1QNV2</accession>
<comment type="caution">
    <text evidence="1">The sequence shown here is derived from an EMBL/GenBank/DDBJ whole genome shotgun (WGS) entry which is preliminary data.</text>
</comment>
<protein>
    <recommendedName>
        <fullName evidence="3">Maturase K</fullName>
    </recommendedName>
</protein>
<feature type="non-terminal residue" evidence="1">
    <location>
        <position position="1"/>
    </location>
</feature>
<gene>
    <name evidence="1" type="ORF">DCAF_LOCUS823</name>
</gene>
<proteinExistence type="predicted"/>
<dbReference type="AlphaFoldDB" id="A0AAV1QNV2"/>
<organism evidence="1 2">
    <name type="scientific">Dovyalis caffra</name>
    <dbReference type="NCBI Taxonomy" id="77055"/>
    <lineage>
        <taxon>Eukaryota</taxon>
        <taxon>Viridiplantae</taxon>
        <taxon>Streptophyta</taxon>
        <taxon>Embryophyta</taxon>
        <taxon>Tracheophyta</taxon>
        <taxon>Spermatophyta</taxon>
        <taxon>Magnoliopsida</taxon>
        <taxon>eudicotyledons</taxon>
        <taxon>Gunneridae</taxon>
        <taxon>Pentapetalae</taxon>
        <taxon>rosids</taxon>
        <taxon>fabids</taxon>
        <taxon>Malpighiales</taxon>
        <taxon>Salicaceae</taxon>
        <taxon>Flacourtieae</taxon>
        <taxon>Dovyalis</taxon>
    </lineage>
</organism>
<keyword evidence="2" id="KW-1185">Reference proteome</keyword>
<name>A0AAV1QNV2_9ROSI</name>
<evidence type="ECO:0008006" key="3">
    <source>
        <dbReference type="Google" id="ProtNLM"/>
    </source>
</evidence>
<sequence length="123" mass="14137">IYLGLDPHDTLLSNLKPTFIFTPYHGINNDCTSFEVGFRGRQKTRKRSKGDPMTRTTSSYASSKSDCLRFNSHRFIRYYCSLSSFMSLKKPLNDILVTHSWYLLLGLEGTMNCVSHLDWSSVD</sequence>
<dbReference type="EMBL" id="CAWUPB010000071">
    <property type="protein sequence ID" value="CAK7323206.1"/>
    <property type="molecule type" value="Genomic_DNA"/>
</dbReference>